<reference evidence="1 2" key="1">
    <citation type="submission" date="2019-02" db="EMBL/GenBank/DDBJ databases">
        <title>Deep-cultivation of Planctomycetes and their phenomic and genomic characterization uncovers novel biology.</title>
        <authorList>
            <person name="Wiegand S."/>
            <person name="Jogler M."/>
            <person name="Boedeker C."/>
            <person name="Pinto D."/>
            <person name="Vollmers J."/>
            <person name="Rivas-Marin E."/>
            <person name="Kohn T."/>
            <person name="Peeters S.H."/>
            <person name="Heuer A."/>
            <person name="Rast P."/>
            <person name="Oberbeckmann S."/>
            <person name="Bunk B."/>
            <person name="Jeske O."/>
            <person name="Meyerdierks A."/>
            <person name="Storesund J.E."/>
            <person name="Kallscheuer N."/>
            <person name="Luecker S."/>
            <person name="Lage O.M."/>
            <person name="Pohl T."/>
            <person name="Merkel B.J."/>
            <person name="Hornburger P."/>
            <person name="Mueller R.-W."/>
            <person name="Bruemmer F."/>
            <person name="Labrenz M."/>
            <person name="Spormann A.M."/>
            <person name="Op den Camp H."/>
            <person name="Overmann J."/>
            <person name="Amann R."/>
            <person name="Jetten M.S.M."/>
            <person name="Mascher T."/>
            <person name="Medema M.H."/>
            <person name="Devos D.P."/>
            <person name="Kaster A.-K."/>
            <person name="Ovreas L."/>
            <person name="Rohde M."/>
            <person name="Galperin M.Y."/>
            <person name="Jogler C."/>
        </authorList>
    </citation>
    <scope>NUCLEOTIDE SEQUENCE [LARGE SCALE GENOMIC DNA]</scope>
    <source>
        <strain evidence="1 2">Pla175</strain>
    </source>
</reference>
<evidence type="ECO:0000313" key="2">
    <source>
        <dbReference type="Proteomes" id="UP000317429"/>
    </source>
</evidence>
<dbReference type="AlphaFoldDB" id="A0A518D687"/>
<dbReference type="OrthoDB" id="1551244at2"/>
<proteinExistence type="predicted"/>
<accession>A0A518D687</accession>
<name>A0A518D687_9BACT</name>
<dbReference type="EMBL" id="CP036291">
    <property type="protein sequence ID" value="QDU86984.1"/>
    <property type="molecule type" value="Genomic_DNA"/>
</dbReference>
<dbReference type="RefSeq" id="WP_145280714.1">
    <property type="nucleotide sequence ID" value="NZ_CP036291.1"/>
</dbReference>
<evidence type="ECO:0000313" key="1">
    <source>
        <dbReference type="EMBL" id="QDU86984.1"/>
    </source>
</evidence>
<protein>
    <recommendedName>
        <fullName evidence="3">DUF104 domain-containing protein</fullName>
    </recommendedName>
</protein>
<keyword evidence="2" id="KW-1185">Reference proteome</keyword>
<organism evidence="1 2">
    <name type="scientific">Pirellulimonas nuda</name>
    <dbReference type="NCBI Taxonomy" id="2528009"/>
    <lineage>
        <taxon>Bacteria</taxon>
        <taxon>Pseudomonadati</taxon>
        <taxon>Planctomycetota</taxon>
        <taxon>Planctomycetia</taxon>
        <taxon>Pirellulales</taxon>
        <taxon>Lacipirellulaceae</taxon>
        <taxon>Pirellulimonas</taxon>
    </lineage>
</organism>
<sequence length="73" mass="7764">MNIVIQAHFDGVHLVPDEPVDLPVGAQLRIRVETTPDASTPASQELLSPVIVGLDRDLALAIGGEPELEAENL</sequence>
<dbReference type="Proteomes" id="UP000317429">
    <property type="component" value="Chromosome"/>
</dbReference>
<gene>
    <name evidence="1" type="ORF">Pla175_03380</name>
</gene>
<dbReference type="KEGG" id="pnd:Pla175_03380"/>
<dbReference type="SUPFAM" id="SSF141694">
    <property type="entry name" value="AF2212/PG0164-like"/>
    <property type="match status" value="1"/>
</dbReference>
<evidence type="ECO:0008006" key="3">
    <source>
        <dbReference type="Google" id="ProtNLM"/>
    </source>
</evidence>